<protein>
    <submittedName>
        <fullName evidence="2">Hemerythrin</fullName>
    </submittedName>
</protein>
<reference evidence="2 3" key="1">
    <citation type="submission" date="2016-02" db="EMBL/GenBank/DDBJ databases">
        <authorList>
            <person name="Wen L."/>
            <person name="He K."/>
            <person name="Yang H."/>
        </authorList>
    </citation>
    <scope>NUCLEOTIDE SEQUENCE [LARGE SCALE GENOMIC DNA]</scope>
    <source>
        <strain evidence="2 3">TSA40</strain>
    </source>
</reference>
<keyword evidence="3" id="KW-1185">Reference proteome</keyword>
<gene>
    <name evidence="2" type="ORF">AYR66_12305</name>
</gene>
<dbReference type="Pfam" id="PF01814">
    <property type="entry name" value="Hemerythrin"/>
    <property type="match status" value="1"/>
</dbReference>
<proteinExistence type="predicted"/>
<name>A0A254TFQ5_9BURK</name>
<comment type="caution">
    <text evidence="2">The sequence shown here is derived from an EMBL/GenBank/DDBJ whole genome shotgun (WGS) entry which is preliminary data.</text>
</comment>
<accession>A0A254TFQ5</accession>
<dbReference type="AlphaFoldDB" id="A0A254TFQ5"/>
<organism evidence="2 3">
    <name type="scientific">Noviherbaspirillum denitrificans</name>
    <dbReference type="NCBI Taxonomy" id="1968433"/>
    <lineage>
        <taxon>Bacteria</taxon>
        <taxon>Pseudomonadati</taxon>
        <taxon>Pseudomonadota</taxon>
        <taxon>Betaproteobacteria</taxon>
        <taxon>Burkholderiales</taxon>
        <taxon>Oxalobacteraceae</taxon>
        <taxon>Noviherbaspirillum</taxon>
    </lineage>
</organism>
<dbReference type="InterPro" id="IPR012312">
    <property type="entry name" value="Hemerythrin-like"/>
</dbReference>
<dbReference type="RefSeq" id="WP_088707050.1">
    <property type="nucleotide sequence ID" value="NZ_LSTO01000001.1"/>
</dbReference>
<dbReference type="EMBL" id="LSTO01000001">
    <property type="protein sequence ID" value="OWW20162.1"/>
    <property type="molecule type" value="Genomic_DNA"/>
</dbReference>
<dbReference type="Gene3D" id="1.20.120.520">
    <property type="entry name" value="nmb1532 protein domain like"/>
    <property type="match status" value="1"/>
</dbReference>
<sequence>MNIDKFKHQHTQIFDCINTLRQHSLSGIIENARDIARTVVSMSSMIKLHLSVEDKVLYPALRSSKSETIARLGNQYQEDMKAIAQSYEEFARKWNTATNVAKDPEGFRTEANTVLKRLHTRIRQEDQNFYPAIEAI</sequence>
<evidence type="ECO:0000313" key="3">
    <source>
        <dbReference type="Proteomes" id="UP000197535"/>
    </source>
</evidence>
<evidence type="ECO:0000259" key="1">
    <source>
        <dbReference type="Pfam" id="PF01814"/>
    </source>
</evidence>
<dbReference type="Proteomes" id="UP000197535">
    <property type="component" value="Unassembled WGS sequence"/>
</dbReference>
<evidence type="ECO:0000313" key="2">
    <source>
        <dbReference type="EMBL" id="OWW20162.1"/>
    </source>
</evidence>
<dbReference type="OrthoDB" id="8809825at2"/>
<feature type="domain" description="Hemerythrin-like" evidence="1">
    <location>
        <begin position="3"/>
        <end position="133"/>
    </location>
</feature>